<sequence>MARLRLEDCPPEIQAQLLRKLKEQEPLVQKITVYAMAYRVGSRWFATGFNPNKRTMTLAVQKQCVITAKAAAETVAGNPPARLVTATIEKELTP</sequence>
<dbReference type="EMBL" id="LR797210">
    <property type="protein sequence ID" value="CAB4194402.1"/>
    <property type="molecule type" value="Genomic_DNA"/>
</dbReference>
<reference evidence="1" key="1">
    <citation type="submission" date="2020-05" db="EMBL/GenBank/DDBJ databases">
        <authorList>
            <person name="Chiriac C."/>
            <person name="Salcher M."/>
            <person name="Ghai R."/>
            <person name="Kavagutti S V."/>
        </authorList>
    </citation>
    <scope>NUCLEOTIDE SEQUENCE</scope>
</reference>
<name>A0A6J5REK9_9CAUD</name>
<proteinExistence type="predicted"/>
<organism evidence="1">
    <name type="scientific">uncultured Caudovirales phage</name>
    <dbReference type="NCBI Taxonomy" id="2100421"/>
    <lineage>
        <taxon>Viruses</taxon>
        <taxon>Duplodnaviria</taxon>
        <taxon>Heunggongvirae</taxon>
        <taxon>Uroviricota</taxon>
        <taxon>Caudoviricetes</taxon>
        <taxon>Peduoviridae</taxon>
        <taxon>Maltschvirus</taxon>
        <taxon>Maltschvirus maltsch</taxon>
    </lineage>
</organism>
<gene>
    <name evidence="1" type="ORF">UFOVP1254_42</name>
</gene>
<accession>A0A6J5REK9</accession>
<protein>
    <submittedName>
        <fullName evidence="1">Uncharacterized protein</fullName>
    </submittedName>
</protein>
<evidence type="ECO:0000313" key="1">
    <source>
        <dbReference type="EMBL" id="CAB4194402.1"/>
    </source>
</evidence>